<evidence type="ECO:0000313" key="2">
    <source>
        <dbReference type="EMBL" id="ABD33367.1"/>
    </source>
</evidence>
<evidence type="ECO:0000256" key="1">
    <source>
        <dbReference type="SAM" id="MobiDB-lite"/>
    </source>
</evidence>
<reference evidence="2" key="1">
    <citation type="submission" date="2005-03" db="EMBL/GenBank/DDBJ databases">
        <authorList>
            <person name="Town C.D."/>
        </authorList>
    </citation>
    <scope>NUCLEOTIDE SEQUENCE</scope>
</reference>
<feature type="region of interest" description="Disordered" evidence="1">
    <location>
        <begin position="1"/>
        <end position="25"/>
    </location>
</feature>
<gene>
    <name evidence="2" type="ORF">MtrDRAFT_AC157373g8v2</name>
</gene>
<feature type="compositionally biased region" description="Polar residues" evidence="1">
    <location>
        <begin position="151"/>
        <end position="168"/>
    </location>
</feature>
<protein>
    <submittedName>
        <fullName evidence="2">Uncharacterized protein</fullName>
    </submittedName>
</protein>
<reference evidence="2" key="2">
    <citation type="submission" date="2007-03" db="EMBL/GenBank/DDBJ databases">
        <authorList>
            <consortium name="The International Medicago Genome Annotation Group"/>
        </authorList>
    </citation>
    <scope>NUCLEOTIDE SEQUENCE</scope>
</reference>
<dbReference type="AlphaFoldDB" id="Q2HS49"/>
<feature type="compositionally biased region" description="Basic residues" evidence="1">
    <location>
        <begin position="1"/>
        <end position="10"/>
    </location>
</feature>
<sequence length="223" mass="24518">MSGLQGKHHNHDNDTTVIPPRNPHEEVSIGTEFTGIIDGIIPGGYLLSITKGNGVSLRLRGSMLTSDQASLFQGDVNMNVPLVPTNVNLRNSEACINLNTKKEIPELEVGDDFSQDYSYFEMSSPSDGIQMQYLLQYFDRFEPVGFQPVHRTNSSNKGPSIDLNSAPTPTGHRISKDPFLPRNFPSPAGSIRPPEELIAKTIRRCKQGENKGNSSKGKGVLHF</sequence>
<organism evidence="2">
    <name type="scientific">Medicago truncatula</name>
    <name type="common">Barrel medic</name>
    <name type="synonym">Medicago tribuloides</name>
    <dbReference type="NCBI Taxonomy" id="3880"/>
    <lineage>
        <taxon>Eukaryota</taxon>
        <taxon>Viridiplantae</taxon>
        <taxon>Streptophyta</taxon>
        <taxon>Embryophyta</taxon>
        <taxon>Tracheophyta</taxon>
        <taxon>Spermatophyta</taxon>
        <taxon>Magnoliopsida</taxon>
        <taxon>eudicotyledons</taxon>
        <taxon>Gunneridae</taxon>
        <taxon>Pentapetalae</taxon>
        <taxon>rosids</taxon>
        <taxon>fabids</taxon>
        <taxon>Fabales</taxon>
        <taxon>Fabaceae</taxon>
        <taxon>Papilionoideae</taxon>
        <taxon>50 kb inversion clade</taxon>
        <taxon>NPAAA clade</taxon>
        <taxon>Hologalegina</taxon>
        <taxon>IRL clade</taxon>
        <taxon>Trifolieae</taxon>
        <taxon>Medicago</taxon>
    </lineage>
</organism>
<dbReference type="OrthoDB" id="1429795at2759"/>
<feature type="region of interest" description="Disordered" evidence="1">
    <location>
        <begin position="151"/>
        <end position="192"/>
    </location>
</feature>
<accession>Q2HS49</accession>
<proteinExistence type="predicted"/>
<dbReference type="EMBL" id="AC157373">
    <property type="protein sequence ID" value="ABD33367.1"/>
    <property type="molecule type" value="Genomic_DNA"/>
</dbReference>
<name>Q2HS49_MEDTR</name>